<proteinExistence type="inferred from homology"/>
<dbReference type="Ensembl" id="ENSGWIT00000008543.1">
    <property type="protein sequence ID" value="ENSGWIP00000007711.1"/>
    <property type="gene ID" value="ENSGWIG00000004504.1"/>
</dbReference>
<dbReference type="PROSITE" id="PS50878">
    <property type="entry name" value="RT_POL"/>
    <property type="match status" value="1"/>
</dbReference>
<accession>A0A8C5G1Q0</accession>
<evidence type="ECO:0000313" key="5">
    <source>
        <dbReference type="Proteomes" id="UP000694680"/>
    </source>
</evidence>
<dbReference type="Gene3D" id="3.30.70.270">
    <property type="match status" value="1"/>
</dbReference>
<protein>
    <recommendedName>
        <fullName evidence="2">ribonuclease H</fullName>
        <ecNumber evidence="2">3.1.26.4</ecNumber>
    </recommendedName>
</protein>
<evidence type="ECO:0000256" key="2">
    <source>
        <dbReference type="ARBA" id="ARBA00012180"/>
    </source>
</evidence>
<name>A0A8C5G1Q0_GOUWI</name>
<evidence type="ECO:0000259" key="3">
    <source>
        <dbReference type="PROSITE" id="PS50878"/>
    </source>
</evidence>
<dbReference type="Gene3D" id="3.10.10.10">
    <property type="entry name" value="HIV Type 1 Reverse Transcriptase, subunit A, domain 1"/>
    <property type="match status" value="1"/>
</dbReference>
<reference evidence="4" key="3">
    <citation type="submission" date="2025-09" db="UniProtKB">
        <authorList>
            <consortium name="Ensembl"/>
        </authorList>
    </citation>
    <scope>IDENTIFICATION</scope>
</reference>
<dbReference type="PANTHER" id="PTHR33064">
    <property type="entry name" value="POL PROTEIN"/>
    <property type="match status" value="1"/>
</dbReference>
<dbReference type="EC" id="3.1.26.4" evidence="2"/>
<reference evidence="4" key="2">
    <citation type="submission" date="2025-08" db="UniProtKB">
        <authorList>
            <consortium name="Ensembl"/>
        </authorList>
    </citation>
    <scope>IDENTIFICATION</scope>
</reference>
<dbReference type="Pfam" id="PF00078">
    <property type="entry name" value="RVT_1"/>
    <property type="match status" value="1"/>
</dbReference>
<dbReference type="PANTHER" id="PTHR33064:SF37">
    <property type="entry name" value="RIBONUCLEASE H"/>
    <property type="match status" value="1"/>
</dbReference>
<organism evidence="4 5">
    <name type="scientific">Gouania willdenowi</name>
    <name type="common">Blunt-snouted clingfish</name>
    <name type="synonym">Lepadogaster willdenowi</name>
    <dbReference type="NCBI Taxonomy" id="441366"/>
    <lineage>
        <taxon>Eukaryota</taxon>
        <taxon>Metazoa</taxon>
        <taxon>Chordata</taxon>
        <taxon>Craniata</taxon>
        <taxon>Vertebrata</taxon>
        <taxon>Euteleostomi</taxon>
        <taxon>Actinopterygii</taxon>
        <taxon>Neopterygii</taxon>
        <taxon>Teleostei</taxon>
        <taxon>Neoteleostei</taxon>
        <taxon>Acanthomorphata</taxon>
        <taxon>Ovalentaria</taxon>
        <taxon>Blenniimorphae</taxon>
        <taxon>Blenniiformes</taxon>
        <taxon>Gobiesocoidei</taxon>
        <taxon>Gobiesocidae</taxon>
        <taxon>Gobiesocinae</taxon>
        <taxon>Gouania</taxon>
    </lineage>
</organism>
<evidence type="ECO:0000313" key="4">
    <source>
        <dbReference type="Ensembl" id="ENSGWIP00000007711.1"/>
    </source>
</evidence>
<dbReference type="GO" id="GO:0004523">
    <property type="term" value="F:RNA-DNA hybrid ribonuclease activity"/>
    <property type="evidence" value="ECO:0007669"/>
    <property type="project" value="UniProtKB-EC"/>
</dbReference>
<dbReference type="AlphaFoldDB" id="A0A8C5G1Q0"/>
<sequence length="303" mass="33308">MSNLSPNSVITWLAKCVPLSEEILYGMPHLGMMSVSSALATAVAVWCLVGKVPPLIIDCLRSVFAISLSTGYRLTSLTAPQTGDISPLLSSVPSGLWAKHKYDIGLIRDCAPVVITPKSSYRPHRKQYPLRRDALDGIQPVFDSLLKEKVIVPCADSPVLTPIFPVMKIRPEGQPTEWRFVQDLQAVNSAIIPPAPLVPNPHTILSLIPPSAKYFSVVNLANAFFSIPVDPDSQFWFAFMFKGHQYTWTRLPQGLTCTPHIYCSSLEQSLCSLVLSQGSSLLQYVDDILLGCETRLKNSIVST</sequence>
<comment type="similarity">
    <text evidence="1">Belongs to the beta type-B retroviral polymerase family. HERV class-II K(HML-2) pol subfamily.</text>
</comment>
<dbReference type="InterPro" id="IPR000477">
    <property type="entry name" value="RT_dom"/>
</dbReference>
<keyword evidence="5" id="KW-1185">Reference proteome</keyword>
<dbReference type="SUPFAM" id="SSF56672">
    <property type="entry name" value="DNA/RNA polymerases"/>
    <property type="match status" value="1"/>
</dbReference>
<dbReference type="InterPro" id="IPR051320">
    <property type="entry name" value="Viral_Replic_Matur_Polypro"/>
</dbReference>
<feature type="domain" description="Reverse transcriptase" evidence="3">
    <location>
        <begin position="147"/>
        <end position="303"/>
    </location>
</feature>
<evidence type="ECO:0000256" key="1">
    <source>
        <dbReference type="ARBA" id="ARBA00010879"/>
    </source>
</evidence>
<dbReference type="InterPro" id="IPR043502">
    <property type="entry name" value="DNA/RNA_pol_sf"/>
</dbReference>
<dbReference type="InterPro" id="IPR043128">
    <property type="entry name" value="Rev_trsase/Diguanyl_cyclase"/>
</dbReference>
<reference evidence="4" key="1">
    <citation type="submission" date="2020-06" db="EMBL/GenBank/DDBJ databases">
        <authorList>
            <consortium name="Wellcome Sanger Institute Data Sharing"/>
        </authorList>
    </citation>
    <scope>NUCLEOTIDE SEQUENCE [LARGE SCALE GENOMIC DNA]</scope>
</reference>
<dbReference type="Proteomes" id="UP000694680">
    <property type="component" value="Chromosome 22"/>
</dbReference>